<sequence length="41" mass="4702">MLKTLRCINSPVLHMIYLSKRSTHTMSTQQEQLSPQTVVSI</sequence>
<dbReference type="EMBL" id="GBRH01261212">
    <property type="protein sequence ID" value="JAD36683.1"/>
    <property type="molecule type" value="Transcribed_RNA"/>
</dbReference>
<reference evidence="1" key="1">
    <citation type="submission" date="2014-09" db="EMBL/GenBank/DDBJ databases">
        <authorList>
            <person name="Magalhaes I.L.F."/>
            <person name="Oliveira U."/>
            <person name="Santos F.R."/>
            <person name="Vidigal T.H.D.A."/>
            <person name="Brescovit A.D."/>
            <person name="Santos A.J."/>
        </authorList>
    </citation>
    <scope>NUCLEOTIDE SEQUENCE</scope>
    <source>
        <tissue evidence="1">Shoot tissue taken approximately 20 cm above the soil surface</tissue>
    </source>
</reference>
<dbReference type="AlphaFoldDB" id="A0A0A8ZGA6"/>
<reference evidence="1" key="2">
    <citation type="journal article" date="2015" name="Data Brief">
        <title>Shoot transcriptome of the giant reed, Arundo donax.</title>
        <authorList>
            <person name="Barrero R.A."/>
            <person name="Guerrero F.D."/>
            <person name="Moolhuijzen P."/>
            <person name="Goolsby J.A."/>
            <person name="Tidwell J."/>
            <person name="Bellgard S.E."/>
            <person name="Bellgard M.I."/>
        </authorList>
    </citation>
    <scope>NUCLEOTIDE SEQUENCE</scope>
    <source>
        <tissue evidence="1">Shoot tissue taken approximately 20 cm above the soil surface</tissue>
    </source>
</reference>
<name>A0A0A8ZGA6_ARUDO</name>
<accession>A0A0A8ZGA6</accession>
<organism evidence="1">
    <name type="scientific">Arundo donax</name>
    <name type="common">Giant reed</name>
    <name type="synonym">Donax arundinaceus</name>
    <dbReference type="NCBI Taxonomy" id="35708"/>
    <lineage>
        <taxon>Eukaryota</taxon>
        <taxon>Viridiplantae</taxon>
        <taxon>Streptophyta</taxon>
        <taxon>Embryophyta</taxon>
        <taxon>Tracheophyta</taxon>
        <taxon>Spermatophyta</taxon>
        <taxon>Magnoliopsida</taxon>
        <taxon>Liliopsida</taxon>
        <taxon>Poales</taxon>
        <taxon>Poaceae</taxon>
        <taxon>PACMAD clade</taxon>
        <taxon>Arundinoideae</taxon>
        <taxon>Arundineae</taxon>
        <taxon>Arundo</taxon>
    </lineage>
</organism>
<evidence type="ECO:0000313" key="1">
    <source>
        <dbReference type="EMBL" id="JAD36683.1"/>
    </source>
</evidence>
<protein>
    <submittedName>
        <fullName evidence="1">Uncharacterized protein</fullName>
    </submittedName>
</protein>
<proteinExistence type="predicted"/>